<keyword evidence="4" id="KW-0187">Copper transport</keyword>
<protein>
    <recommendedName>
        <fullName evidence="4">Copper transport protein</fullName>
    </recommendedName>
</protein>
<feature type="transmembrane region" description="Helical" evidence="4">
    <location>
        <begin position="165"/>
        <end position="184"/>
    </location>
</feature>
<name>A0ABM0MFI3_SACKO</name>
<comment type="similarity">
    <text evidence="4">Belongs to the copper transporter (Ctr) (TC 1.A.56) family. SLC31A subfamily.</text>
</comment>
<dbReference type="Proteomes" id="UP000694865">
    <property type="component" value="Unplaced"/>
</dbReference>
<dbReference type="PANTHER" id="PTHR12483:SF115">
    <property type="entry name" value="COPPER TRANSPORT PROTEIN"/>
    <property type="match status" value="1"/>
</dbReference>
<keyword evidence="1 4" id="KW-0812">Transmembrane</keyword>
<dbReference type="RefSeq" id="XP_006818774.1">
    <property type="nucleotide sequence ID" value="XM_006818711.1"/>
</dbReference>
<dbReference type="InterPro" id="IPR007274">
    <property type="entry name" value="Cop_transporter"/>
</dbReference>
<evidence type="ECO:0000256" key="3">
    <source>
        <dbReference type="ARBA" id="ARBA00023136"/>
    </source>
</evidence>
<evidence type="ECO:0000256" key="2">
    <source>
        <dbReference type="ARBA" id="ARBA00022989"/>
    </source>
</evidence>
<gene>
    <name evidence="7" type="primary">LOC102804936</name>
</gene>
<feature type="transmembrane region" description="Helical" evidence="4">
    <location>
        <begin position="139"/>
        <end position="159"/>
    </location>
</feature>
<keyword evidence="3 4" id="KW-0472">Membrane</keyword>
<feature type="chain" id="PRO_5046844951" description="Copper transport protein" evidence="5">
    <location>
        <begin position="24"/>
        <end position="199"/>
    </location>
</feature>
<evidence type="ECO:0000256" key="5">
    <source>
        <dbReference type="SAM" id="SignalP"/>
    </source>
</evidence>
<evidence type="ECO:0000256" key="1">
    <source>
        <dbReference type="ARBA" id="ARBA00022692"/>
    </source>
</evidence>
<evidence type="ECO:0000313" key="6">
    <source>
        <dbReference type="Proteomes" id="UP000694865"/>
    </source>
</evidence>
<evidence type="ECO:0000313" key="7">
    <source>
        <dbReference type="RefSeq" id="XP_006818774.1"/>
    </source>
</evidence>
<dbReference type="PANTHER" id="PTHR12483">
    <property type="entry name" value="SOLUTE CARRIER FAMILY 31 COPPER TRANSPORTERS"/>
    <property type="match status" value="1"/>
</dbReference>
<dbReference type="GeneID" id="102804936"/>
<keyword evidence="5" id="KW-0732">Signal</keyword>
<comment type="subcellular location">
    <subcellularLocation>
        <location evidence="4">Membrane</location>
        <topology evidence="4">Multi-pass membrane protein</topology>
    </subcellularLocation>
</comment>
<keyword evidence="2 4" id="KW-1133">Transmembrane helix</keyword>
<accession>A0ABM0MFI3</accession>
<keyword evidence="6" id="KW-1185">Reference proteome</keyword>
<keyword evidence="4" id="KW-0406">Ion transport</keyword>
<proteinExistence type="inferred from homology"/>
<organism evidence="6 7">
    <name type="scientific">Saccoglossus kowalevskii</name>
    <name type="common">Acorn worm</name>
    <dbReference type="NCBI Taxonomy" id="10224"/>
    <lineage>
        <taxon>Eukaryota</taxon>
        <taxon>Metazoa</taxon>
        <taxon>Hemichordata</taxon>
        <taxon>Enteropneusta</taxon>
        <taxon>Harrimaniidae</taxon>
        <taxon>Saccoglossus</taxon>
    </lineage>
</organism>
<feature type="signal peptide" evidence="5">
    <location>
        <begin position="1"/>
        <end position="23"/>
    </location>
</feature>
<keyword evidence="4" id="KW-0813">Transport</keyword>
<reference evidence="7" key="1">
    <citation type="submission" date="2025-08" db="UniProtKB">
        <authorList>
            <consortium name="RefSeq"/>
        </authorList>
    </citation>
    <scope>IDENTIFICATION</scope>
    <source>
        <tissue evidence="7">Testes</tissue>
    </source>
</reference>
<sequence>MSLQRNVVSWLVVVVVISGVAQSQDETTTVHHHMMSTEHEHDHDDDTSHEMKMYFHTDSMVTILFYEWHVMTTGGWIGSCIVIALTAVLYEGLKQLREWLARGSMKIPTQHSVSTGTLSISEVNQMKTKMSLTKSLIDSYHLLQTGLHLVQVTLSYALMLIVMTYSVWLFLSVVLGLTLGYYLFGWKRTTMTDINEHCH</sequence>
<evidence type="ECO:0000256" key="4">
    <source>
        <dbReference type="RuleBase" id="RU367022"/>
    </source>
</evidence>
<keyword evidence="4" id="KW-0186">Copper</keyword>
<feature type="transmembrane region" description="Helical" evidence="4">
    <location>
        <begin position="68"/>
        <end position="90"/>
    </location>
</feature>
<dbReference type="Pfam" id="PF04145">
    <property type="entry name" value="Ctr"/>
    <property type="match status" value="1"/>
</dbReference>